<evidence type="ECO:0000313" key="1">
    <source>
        <dbReference type="EMBL" id="QKJ86697.1"/>
    </source>
</evidence>
<dbReference type="AlphaFoldDB" id="A0A6M8UDW6"/>
<keyword evidence="2" id="KW-1185">Reference proteome</keyword>
<sequence>MRILLDADFSNPDLPLVDPFFALNTPDLVAGYAMLDHKDFSGNGNDFSWNGTFSAQGAVLTNDTDHIMTLPFADTQNMTVVFCWSLAAGTTNINTHIYGNLRPANDPRNGIAHRATGTNVTCVAGGNPTSSLTATSLGAWTLQAHRYSASKIERVSRSLNVVTANVSSRVQGTAPFYVNGSPTESDVQYKSGTAGTIGMLLFYDTFLDNETLTSRFATIADIMQSRGVLLP</sequence>
<reference evidence="1 2" key="1">
    <citation type="submission" date="2020-06" db="EMBL/GenBank/DDBJ databases">
        <title>Genome sequence of Paramixta manurensis strain PD-1.</title>
        <authorList>
            <person name="Lee C.W."/>
            <person name="Kim J."/>
        </authorList>
    </citation>
    <scope>NUCLEOTIDE SEQUENCE [LARGE SCALE GENOMIC DNA]</scope>
    <source>
        <strain evidence="1 2">PD-1</strain>
    </source>
</reference>
<evidence type="ECO:0000313" key="2">
    <source>
        <dbReference type="Proteomes" id="UP000505325"/>
    </source>
</evidence>
<protein>
    <recommendedName>
        <fullName evidence="3">LamG domain-containing protein</fullName>
    </recommendedName>
</protein>
<evidence type="ECO:0008006" key="3">
    <source>
        <dbReference type="Google" id="ProtNLM"/>
    </source>
</evidence>
<dbReference type="Proteomes" id="UP000505325">
    <property type="component" value="Chromosome"/>
</dbReference>
<name>A0A6M8UDW6_9GAMM</name>
<accession>A0A6M8UDW6</accession>
<proteinExistence type="predicted"/>
<organism evidence="1 2">
    <name type="scientific">Paramixta manurensis</name>
    <dbReference type="NCBI Taxonomy" id="2740817"/>
    <lineage>
        <taxon>Bacteria</taxon>
        <taxon>Pseudomonadati</taxon>
        <taxon>Pseudomonadota</taxon>
        <taxon>Gammaproteobacteria</taxon>
        <taxon>Enterobacterales</taxon>
        <taxon>Erwiniaceae</taxon>
        <taxon>Paramixta</taxon>
    </lineage>
</organism>
<dbReference type="RefSeq" id="WP_173633700.1">
    <property type="nucleotide sequence ID" value="NZ_CP054212.1"/>
</dbReference>
<gene>
    <name evidence="1" type="ORF">PMPD1_1747</name>
</gene>
<dbReference type="KEGG" id="pmak:PMPD1_1747"/>
<dbReference type="EMBL" id="CP054212">
    <property type="protein sequence ID" value="QKJ86697.1"/>
    <property type="molecule type" value="Genomic_DNA"/>
</dbReference>